<sequence length="260" mass="27785">MIRGLWSAASGMQAQQLSIDVIANNLANVNTAGFKKSRADFQDLMYQTLRVAGATTASGNETPTGIQIGMGSKPVGVQKMFSQGNYSQTDNELDWSIEGKGFFKVINNGEELYTRAGSFKLDSEGYVCTSAGDRVQPEITIPPETISIAVDPGGKLVAFGPDNTELANADLKLYSFSNPGGLYSVGRNLYRPTDASGQPIEGDPGLDGFGTIGQGFLEMSNVDVVQQMVAMIVGQRAYEVNSKAIQTADSMLQMANNLKK</sequence>
<evidence type="ECO:0000256" key="1">
    <source>
        <dbReference type="ARBA" id="ARBA00004117"/>
    </source>
</evidence>
<dbReference type="Proteomes" id="UP000189670">
    <property type="component" value="Unassembled WGS sequence"/>
</dbReference>
<evidence type="ECO:0000256" key="7">
    <source>
        <dbReference type="RuleBase" id="RU362116"/>
    </source>
</evidence>
<dbReference type="NCBIfam" id="TIGR03506">
    <property type="entry name" value="FlgEFG_subfam"/>
    <property type="match status" value="2"/>
</dbReference>
<comment type="subunit">
    <text evidence="5">The basal body constitutes a major portion of the flagellar organelle and consists of four rings (L,P,S, and M) mounted on a central rod. The rod consists of about 26 subunits of FlgG in the distal portion, and FlgB, FlgC and FlgF are thought to build up the proximal portion of the rod with about 6 subunits each.</text>
</comment>
<evidence type="ECO:0000259" key="8">
    <source>
        <dbReference type="Pfam" id="PF00460"/>
    </source>
</evidence>
<evidence type="ECO:0000256" key="4">
    <source>
        <dbReference type="ARBA" id="ARBA00023143"/>
    </source>
</evidence>
<comment type="similarity">
    <text evidence="2 7">Belongs to the flagella basal body rod proteins family.</text>
</comment>
<protein>
    <recommendedName>
        <fullName evidence="3 6">Flagellar basal-body rod protein FlgG</fullName>
    </recommendedName>
</protein>
<dbReference type="GO" id="GO:0009426">
    <property type="term" value="C:bacterial-type flagellum basal body, distal rod"/>
    <property type="evidence" value="ECO:0007669"/>
    <property type="project" value="UniProtKB-UniRule"/>
</dbReference>
<evidence type="ECO:0000256" key="6">
    <source>
        <dbReference type="NCBIfam" id="TIGR02488"/>
    </source>
</evidence>
<evidence type="ECO:0000313" key="12">
    <source>
        <dbReference type="Proteomes" id="UP000189670"/>
    </source>
</evidence>
<keyword evidence="4 7" id="KW-0975">Bacterial flagellum</keyword>
<accession>A0A1V1PGQ6</accession>
<name>A0A1V1PGQ6_9BACT</name>
<comment type="subcellular location">
    <subcellularLocation>
        <location evidence="1 7">Bacterial flagellum basal body</location>
    </subcellularLocation>
</comment>
<evidence type="ECO:0000313" key="11">
    <source>
        <dbReference type="EMBL" id="ETR73933.1"/>
    </source>
</evidence>
<dbReference type="AlphaFoldDB" id="A0A1V1PGQ6"/>
<dbReference type="InterPro" id="IPR019776">
    <property type="entry name" value="Flagellar_basal_body_rod_CS"/>
</dbReference>
<dbReference type="InterPro" id="IPR012834">
    <property type="entry name" value="FlgG_G_neg"/>
</dbReference>
<keyword evidence="11" id="KW-0969">Cilium</keyword>
<comment type="caution">
    <text evidence="11">The sequence shown here is derived from an EMBL/GenBank/DDBJ whole genome shotgun (WGS) entry which is preliminary data.</text>
</comment>
<gene>
    <name evidence="11" type="primary">flgG</name>
    <name evidence="11" type="ORF">OMM_00595</name>
</gene>
<dbReference type="InterPro" id="IPR020013">
    <property type="entry name" value="Flagellar_FlgE/F/G"/>
</dbReference>
<evidence type="ECO:0000259" key="10">
    <source>
        <dbReference type="Pfam" id="PF22692"/>
    </source>
</evidence>
<reference evidence="12" key="1">
    <citation type="submission" date="2012-11" db="EMBL/GenBank/DDBJ databases">
        <authorList>
            <person name="Lucero-Rivera Y.E."/>
            <person name="Tovar-Ramirez D."/>
        </authorList>
    </citation>
    <scope>NUCLEOTIDE SEQUENCE [LARGE SCALE GENOMIC DNA]</scope>
    <source>
        <strain evidence="12">Araruama</strain>
    </source>
</reference>
<dbReference type="PANTHER" id="PTHR30435:SF19">
    <property type="entry name" value="FLAGELLAR BASAL-BODY ROD PROTEIN FLGG"/>
    <property type="match status" value="1"/>
</dbReference>
<dbReference type="PANTHER" id="PTHR30435">
    <property type="entry name" value="FLAGELLAR PROTEIN"/>
    <property type="match status" value="1"/>
</dbReference>
<feature type="domain" description="Flagellar hook protein FlgE/F/G-like D1" evidence="10">
    <location>
        <begin position="97"/>
        <end position="156"/>
    </location>
</feature>
<dbReference type="InterPro" id="IPR010930">
    <property type="entry name" value="Flg_bb/hook_C_dom"/>
</dbReference>
<evidence type="ECO:0000256" key="3">
    <source>
        <dbReference type="ARBA" id="ARBA00017948"/>
    </source>
</evidence>
<dbReference type="NCBIfam" id="TIGR02488">
    <property type="entry name" value="flgG_G_neg"/>
    <property type="match status" value="1"/>
</dbReference>
<dbReference type="InterPro" id="IPR001444">
    <property type="entry name" value="Flag_bb_rod_N"/>
</dbReference>
<keyword evidence="11" id="KW-0282">Flagellum</keyword>
<keyword evidence="11" id="KW-0966">Cell projection</keyword>
<dbReference type="EMBL" id="ATBP01000031">
    <property type="protein sequence ID" value="ETR73933.1"/>
    <property type="molecule type" value="Genomic_DNA"/>
</dbReference>
<evidence type="ECO:0000259" key="9">
    <source>
        <dbReference type="Pfam" id="PF06429"/>
    </source>
</evidence>
<dbReference type="GO" id="GO:0071978">
    <property type="term" value="P:bacterial-type flagellum-dependent swarming motility"/>
    <property type="evidence" value="ECO:0007669"/>
    <property type="project" value="TreeGrafter"/>
</dbReference>
<dbReference type="Pfam" id="PF00460">
    <property type="entry name" value="Flg_bb_rod"/>
    <property type="match status" value="1"/>
</dbReference>
<evidence type="ECO:0000256" key="2">
    <source>
        <dbReference type="ARBA" id="ARBA00009677"/>
    </source>
</evidence>
<dbReference type="Pfam" id="PF22692">
    <property type="entry name" value="LlgE_F_G_D1"/>
    <property type="match status" value="1"/>
</dbReference>
<evidence type="ECO:0000256" key="5">
    <source>
        <dbReference type="ARBA" id="ARBA00025933"/>
    </source>
</evidence>
<organism evidence="11 12">
    <name type="scientific">Candidatus Magnetoglobus multicellularis str. Araruama</name>
    <dbReference type="NCBI Taxonomy" id="890399"/>
    <lineage>
        <taxon>Bacteria</taxon>
        <taxon>Pseudomonadati</taxon>
        <taxon>Thermodesulfobacteriota</taxon>
        <taxon>Desulfobacteria</taxon>
        <taxon>Desulfobacterales</taxon>
        <taxon>Desulfobacteraceae</taxon>
        <taxon>Candidatus Magnetoglobus</taxon>
    </lineage>
</organism>
<feature type="domain" description="Flagellar basal body rod protein N-terminal" evidence="8">
    <location>
        <begin position="7"/>
        <end position="35"/>
    </location>
</feature>
<proteinExistence type="inferred from homology"/>
<dbReference type="SUPFAM" id="SSF117143">
    <property type="entry name" value="Flagellar hook protein flgE"/>
    <property type="match status" value="1"/>
</dbReference>
<dbReference type="InterPro" id="IPR037925">
    <property type="entry name" value="FlgE/F/G-like"/>
</dbReference>
<dbReference type="PROSITE" id="PS00588">
    <property type="entry name" value="FLAGELLA_BB_ROD"/>
    <property type="match status" value="1"/>
</dbReference>
<dbReference type="InterPro" id="IPR053967">
    <property type="entry name" value="LlgE_F_G-like_D1"/>
</dbReference>
<feature type="domain" description="Flagellar basal-body/hook protein C-terminal" evidence="9">
    <location>
        <begin position="214"/>
        <end position="258"/>
    </location>
</feature>
<dbReference type="Pfam" id="PF06429">
    <property type="entry name" value="Flg_bbr_C"/>
    <property type="match status" value="1"/>
</dbReference>